<dbReference type="HOGENOM" id="CLU_432209_0_0_1"/>
<dbReference type="GeneID" id="6006623"/>
<dbReference type="EMBL" id="AACS02000003">
    <property type="protein sequence ID" value="EAU91662.2"/>
    <property type="molecule type" value="Genomic_DNA"/>
</dbReference>
<feature type="region of interest" description="Disordered" evidence="1">
    <location>
        <begin position="492"/>
        <end position="530"/>
    </location>
</feature>
<feature type="compositionally biased region" description="Acidic residues" evidence="1">
    <location>
        <begin position="242"/>
        <end position="260"/>
    </location>
</feature>
<feature type="compositionally biased region" description="Polar residues" evidence="1">
    <location>
        <begin position="309"/>
        <end position="321"/>
    </location>
</feature>
<dbReference type="InParanoid" id="A8N5N9"/>
<evidence type="ECO:0000313" key="3">
    <source>
        <dbReference type="Proteomes" id="UP000001861"/>
    </source>
</evidence>
<evidence type="ECO:0000313" key="2">
    <source>
        <dbReference type="EMBL" id="EAU91662.2"/>
    </source>
</evidence>
<name>A8N5N9_COPC7</name>
<feature type="region of interest" description="Disordered" evidence="1">
    <location>
        <begin position="403"/>
        <end position="447"/>
    </location>
</feature>
<dbReference type="OMA" id="VEDIDWT"/>
<dbReference type="VEuPathDB" id="FungiDB:CC1G_09344"/>
<dbReference type="STRING" id="240176.A8N5N9"/>
<evidence type="ECO:0000256" key="1">
    <source>
        <dbReference type="SAM" id="MobiDB-lite"/>
    </source>
</evidence>
<feature type="region of interest" description="Disordered" evidence="1">
    <location>
        <begin position="31"/>
        <end position="76"/>
    </location>
</feature>
<dbReference type="AlphaFoldDB" id="A8N5N9"/>
<organism evidence="2 3">
    <name type="scientific">Coprinopsis cinerea (strain Okayama-7 / 130 / ATCC MYA-4618 / FGSC 9003)</name>
    <name type="common">Inky cap fungus</name>
    <name type="synonym">Hormographiella aspergillata</name>
    <dbReference type="NCBI Taxonomy" id="240176"/>
    <lineage>
        <taxon>Eukaryota</taxon>
        <taxon>Fungi</taxon>
        <taxon>Dikarya</taxon>
        <taxon>Basidiomycota</taxon>
        <taxon>Agaricomycotina</taxon>
        <taxon>Agaricomycetes</taxon>
        <taxon>Agaricomycetidae</taxon>
        <taxon>Agaricales</taxon>
        <taxon>Agaricineae</taxon>
        <taxon>Psathyrellaceae</taxon>
        <taxon>Coprinopsis</taxon>
    </lineage>
</organism>
<keyword evidence="3" id="KW-1185">Reference proteome</keyword>
<feature type="compositionally biased region" description="Basic and acidic residues" evidence="1">
    <location>
        <begin position="341"/>
        <end position="352"/>
    </location>
</feature>
<gene>
    <name evidence="2" type="ORF">CC1G_09344</name>
</gene>
<dbReference type="RefSeq" id="XP_001830184.2">
    <property type="nucleotide sequence ID" value="XM_001830132.2"/>
</dbReference>
<reference evidence="2 3" key="1">
    <citation type="journal article" date="2010" name="Proc. Natl. Acad. Sci. U.S.A.">
        <title>Insights into evolution of multicellular fungi from the assembled chromosomes of the mushroom Coprinopsis cinerea (Coprinus cinereus).</title>
        <authorList>
            <person name="Stajich J.E."/>
            <person name="Wilke S.K."/>
            <person name="Ahren D."/>
            <person name="Au C.H."/>
            <person name="Birren B.W."/>
            <person name="Borodovsky M."/>
            <person name="Burns C."/>
            <person name="Canback B."/>
            <person name="Casselton L.A."/>
            <person name="Cheng C.K."/>
            <person name="Deng J."/>
            <person name="Dietrich F.S."/>
            <person name="Fargo D.C."/>
            <person name="Farman M.L."/>
            <person name="Gathman A.C."/>
            <person name="Goldberg J."/>
            <person name="Guigo R."/>
            <person name="Hoegger P.J."/>
            <person name="Hooker J.B."/>
            <person name="Huggins A."/>
            <person name="James T.Y."/>
            <person name="Kamada T."/>
            <person name="Kilaru S."/>
            <person name="Kodira C."/>
            <person name="Kues U."/>
            <person name="Kupfer D."/>
            <person name="Kwan H.S."/>
            <person name="Lomsadze A."/>
            <person name="Li W."/>
            <person name="Lilly W.W."/>
            <person name="Ma L.J."/>
            <person name="Mackey A.J."/>
            <person name="Manning G."/>
            <person name="Martin F."/>
            <person name="Muraguchi H."/>
            <person name="Natvig D.O."/>
            <person name="Palmerini H."/>
            <person name="Ramesh M.A."/>
            <person name="Rehmeyer C.J."/>
            <person name="Roe B.A."/>
            <person name="Shenoy N."/>
            <person name="Stanke M."/>
            <person name="Ter-Hovhannisyan V."/>
            <person name="Tunlid A."/>
            <person name="Velagapudi R."/>
            <person name="Vision T.J."/>
            <person name="Zeng Q."/>
            <person name="Zolan M.E."/>
            <person name="Pukkila P.J."/>
        </authorList>
    </citation>
    <scope>NUCLEOTIDE SEQUENCE [LARGE SCALE GENOMIC DNA]</scope>
    <source>
        <strain evidence="3">Okayama-7 / 130 / ATCC MYA-4618 / FGSC 9003</strain>
    </source>
</reference>
<dbReference type="OrthoDB" id="8062037at2759"/>
<dbReference type="eggNOG" id="ENOG502SINC">
    <property type="taxonomic scope" value="Eukaryota"/>
</dbReference>
<sequence length="674" mass="77040">MTLIEGHCDLAASTIVYDFDRRNTAFLTLTTRHDDDDDDDEGMNGLFPSAASSSGGKPVDLLHAGSTPGALDPSQRDRILREPGSRLYFAAFDPLTAGGQGASLDFRKMSLSEEQYRPKRVVIEVFPNGQSTWRFVPRAKLDDGVIEEGFWPRVIDICGQLVNCTQEQWDIYKLDPLYDCAVNAYPKITTITLRQTPLPRPPSPLRKRPHSSSSPGEPLPATKKVHYEASVTMRSVSSLTSEESDTDTDVEAEEVEEMVTDELFRPNTPTLAHGKRFKPSSPAKPTIRRTKPISQAAAAPPPPPPNPISYHQSRQSQSMPPENQKRKAFEPTDITNNPVMEEAHLADDEGPVRKRGHFEPYSMPDRTTSPGVALRQRQAKRREKQFLKRERWEQVLQAKRTAREQRLMDEIMADVPPPVPPQGSSSMGSSSSGSPSSLDPDEAARLAAIEESRRKLAELEADRPLWDAAARERRAKEEAEEEERRRKAEAKRRAEEQRIKQARERQAQKEREEEDRRRREELEREAARAKVARDREARKARWSSGRWTHSRAVERFSETCDYFDMTRFSETHPLTIEDVPWPTLVHPRSFSLEDIEWSSVEQFFDVLRTHLRTQEYVAVVEKCHRRFHPDRWRSRNLFKAVLDPSERNCMEVAATTVSQAITPIWQKVRAIRQA</sequence>
<accession>A8N5N9</accession>
<proteinExistence type="predicted"/>
<dbReference type="KEGG" id="cci:CC1G_09344"/>
<protein>
    <submittedName>
        <fullName evidence="2">Uncharacterized protein</fullName>
    </submittedName>
</protein>
<feature type="region of interest" description="Disordered" evidence="1">
    <location>
        <begin position="193"/>
        <end position="385"/>
    </location>
</feature>
<feature type="compositionally biased region" description="Low complexity" evidence="1">
    <location>
        <begin position="422"/>
        <end position="437"/>
    </location>
</feature>
<comment type="caution">
    <text evidence="2">The sequence shown here is derived from an EMBL/GenBank/DDBJ whole genome shotgun (WGS) entry which is preliminary data.</text>
</comment>
<dbReference type="Proteomes" id="UP000001861">
    <property type="component" value="Unassembled WGS sequence"/>
</dbReference>